<dbReference type="EMBL" id="CAUYUJ010005215">
    <property type="protein sequence ID" value="CAK0812694.1"/>
    <property type="molecule type" value="Genomic_DNA"/>
</dbReference>
<comment type="caution">
    <text evidence="2">The sequence shown here is derived from an EMBL/GenBank/DDBJ whole genome shotgun (WGS) entry which is preliminary data.</text>
</comment>
<feature type="compositionally biased region" description="Basic and acidic residues" evidence="1">
    <location>
        <begin position="33"/>
        <end position="52"/>
    </location>
</feature>
<evidence type="ECO:0000313" key="3">
    <source>
        <dbReference type="Proteomes" id="UP001189429"/>
    </source>
</evidence>
<feature type="non-terminal residue" evidence="2">
    <location>
        <position position="1"/>
    </location>
</feature>
<feature type="compositionally biased region" description="Low complexity" evidence="1">
    <location>
        <begin position="208"/>
        <end position="221"/>
    </location>
</feature>
<dbReference type="Proteomes" id="UP001189429">
    <property type="component" value="Unassembled WGS sequence"/>
</dbReference>
<feature type="non-terminal residue" evidence="2">
    <location>
        <position position="263"/>
    </location>
</feature>
<evidence type="ECO:0000313" key="2">
    <source>
        <dbReference type="EMBL" id="CAK0812694.1"/>
    </source>
</evidence>
<reference evidence="2" key="1">
    <citation type="submission" date="2023-10" db="EMBL/GenBank/DDBJ databases">
        <authorList>
            <person name="Chen Y."/>
            <person name="Shah S."/>
            <person name="Dougan E. K."/>
            <person name="Thang M."/>
            <person name="Chan C."/>
        </authorList>
    </citation>
    <scope>NUCLEOTIDE SEQUENCE [LARGE SCALE GENOMIC DNA]</scope>
</reference>
<proteinExistence type="predicted"/>
<gene>
    <name evidence="2" type="ORF">PCOR1329_LOCUS16927</name>
</gene>
<accession>A0ABN9R6A3</accession>
<protein>
    <submittedName>
        <fullName evidence="2">Uncharacterized protein</fullName>
    </submittedName>
</protein>
<keyword evidence="3" id="KW-1185">Reference proteome</keyword>
<feature type="compositionally biased region" description="Polar residues" evidence="1">
    <location>
        <begin position="233"/>
        <end position="242"/>
    </location>
</feature>
<sequence>LPARSLAQPRDSTRVVPAVPCCRSQPHCSSGSRGRDGKTAGEPPTSRRREQITPRGRRPGLWQQAAAGRRRHRAGLLRGVPARQARPPRPTGLRSHEARRAPANVGRCCVGGGHQLRSPTVCFAHLGASPRPRSPGGPSSGPRAIDRARMRKAAPARVGTPTPLAGGAWAKLRSAVTPAAQRSVRISVAGQFPPHLCVSHHQEGRGEPPAAVPRGDAAAPRGARHHSSCARPSVTSRLTQSLPRLPSAAASCSRTARPMDTAP</sequence>
<name>A0ABN9R6A3_9DINO</name>
<evidence type="ECO:0000256" key="1">
    <source>
        <dbReference type="SAM" id="MobiDB-lite"/>
    </source>
</evidence>
<organism evidence="2 3">
    <name type="scientific">Prorocentrum cordatum</name>
    <dbReference type="NCBI Taxonomy" id="2364126"/>
    <lineage>
        <taxon>Eukaryota</taxon>
        <taxon>Sar</taxon>
        <taxon>Alveolata</taxon>
        <taxon>Dinophyceae</taxon>
        <taxon>Prorocentrales</taxon>
        <taxon>Prorocentraceae</taxon>
        <taxon>Prorocentrum</taxon>
    </lineage>
</organism>
<feature type="region of interest" description="Disordered" evidence="1">
    <location>
        <begin position="1"/>
        <end position="100"/>
    </location>
</feature>
<feature type="region of interest" description="Disordered" evidence="1">
    <location>
        <begin position="197"/>
        <end position="263"/>
    </location>
</feature>